<evidence type="ECO:0000313" key="3">
    <source>
        <dbReference type="Proteomes" id="UP000582016"/>
    </source>
</evidence>
<dbReference type="EMBL" id="JAAOAQ010000086">
    <property type="protein sequence ID" value="KAF5568322.1"/>
    <property type="molecule type" value="Genomic_DNA"/>
</dbReference>
<reference evidence="2 3" key="1">
    <citation type="submission" date="2020-05" db="EMBL/GenBank/DDBJ databases">
        <title>Identification and distribution of gene clusters putatively required for synthesis of sphingolipid metabolism inhibitors in phylogenetically diverse species of the filamentous fungus Fusarium.</title>
        <authorList>
            <person name="Kim H.-S."/>
            <person name="Busman M."/>
            <person name="Brown D.W."/>
            <person name="Divon H."/>
            <person name="Uhlig S."/>
            <person name="Proctor R.H."/>
        </authorList>
    </citation>
    <scope>NUCLEOTIDE SEQUENCE [LARGE SCALE GENOMIC DNA]</scope>
    <source>
        <strain evidence="2 3">NRRL 13617</strain>
    </source>
</reference>
<keyword evidence="1" id="KW-0812">Transmembrane</keyword>
<accession>A0A8H5K870</accession>
<sequence length="306" mass="34993">MPVYRESPRPAIGTLLNIWWSADKDVTPNALSTCIEGAMALALMMHDLKAQLDLCINMDAETVYDARDLITIVWFLLCGPLYGILAALGRKAGTRTYKRTFNRYAEAMVKLLEAIENAHKALNIIQPGHFWQTLEILESILVSGRKQMVTITPIVPIELLMRVVTARKKWDSLDITPEQLCEEYRNLNIAIYSISTSADHWRFFGKLNEFVSKLRRRKAITNAVHGGEDHAKLIKEWSEALESRRKRSEEKNQKMEPLASLIENPPGYFSHLHDAATPFECPSFEPKARCTRCQVLFRYEVPTTSR</sequence>
<organism evidence="2 3">
    <name type="scientific">Fusarium phyllophilum</name>
    <dbReference type="NCBI Taxonomy" id="47803"/>
    <lineage>
        <taxon>Eukaryota</taxon>
        <taxon>Fungi</taxon>
        <taxon>Dikarya</taxon>
        <taxon>Ascomycota</taxon>
        <taxon>Pezizomycotina</taxon>
        <taxon>Sordariomycetes</taxon>
        <taxon>Hypocreomycetidae</taxon>
        <taxon>Hypocreales</taxon>
        <taxon>Nectriaceae</taxon>
        <taxon>Fusarium</taxon>
        <taxon>Fusarium fujikuroi species complex</taxon>
    </lineage>
</organism>
<dbReference type="OrthoDB" id="4576545at2759"/>
<evidence type="ECO:0000256" key="1">
    <source>
        <dbReference type="SAM" id="Phobius"/>
    </source>
</evidence>
<keyword evidence="1" id="KW-1133">Transmembrane helix</keyword>
<dbReference type="Proteomes" id="UP000582016">
    <property type="component" value="Unassembled WGS sequence"/>
</dbReference>
<gene>
    <name evidence="2" type="ORF">FPHYL_2860</name>
</gene>
<feature type="transmembrane region" description="Helical" evidence="1">
    <location>
        <begin position="69"/>
        <end position="89"/>
    </location>
</feature>
<keyword evidence="1" id="KW-0472">Membrane</keyword>
<keyword evidence="3" id="KW-1185">Reference proteome</keyword>
<evidence type="ECO:0000313" key="2">
    <source>
        <dbReference type="EMBL" id="KAF5568322.1"/>
    </source>
</evidence>
<protein>
    <submittedName>
        <fullName evidence="2">Uncharacterized protein</fullName>
    </submittedName>
</protein>
<dbReference type="AlphaFoldDB" id="A0A8H5K870"/>
<name>A0A8H5K870_9HYPO</name>
<comment type="caution">
    <text evidence="2">The sequence shown here is derived from an EMBL/GenBank/DDBJ whole genome shotgun (WGS) entry which is preliminary data.</text>
</comment>
<proteinExistence type="predicted"/>